<evidence type="ECO:0000259" key="9">
    <source>
        <dbReference type="PROSITE" id="PS51755"/>
    </source>
</evidence>
<evidence type="ECO:0000256" key="3">
    <source>
        <dbReference type="ARBA" id="ARBA00023015"/>
    </source>
</evidence>
<evidence type="ECO:0000256" key="5">
    <source>
        <dbReference type="ARBA" id="ARBA00023163"/>
    </source>
</evidence>
<evidence type="ECO:0000313" key="11">
    <source>
        <dbReference type="Proteomes" id="UP001169069"/>
    </source>
</evidence>
<evidence type="ECO:0000256" key="4">
    <source>
        <dbReference type="ARBA" id="ARBA00023125"/>
    </source>
</evidence>
<sequence>MKVLIIEDDSIVAMHMKETIQGRNHDVVGVAKNAQKALKIAEKSPIDLVISDINIEGDIDGIECCKILQNTYHTSVILVSAYNDQMTLKNASTLDFSGYLIKPFREDELLTHLDLIVLREKKKEHYKRKKINEVYSYCPIHQTFYRFQEVIELTQKEKSFLEALLRANGAIVSYEHFWDTIWYGEVVSDEARRQLVYRLRQKLPDFPLKLVKGIGYKLENKI</sequence>
<dbReference type="InterPro" id="IPR016032">
    <property type="entry name" value="Sig_transdc_resp-reg_C-effctor"/>
</dbReference>
<evidence type="ECO:0000256" key="1">
    <source>
        <dbReference type="ARBA" id="ARBA00022553"/>
    </source>
</evidence>
<dbReference type="PROSITE" id="PS50110">
    <property type="entry name" value="RESPONSE_REGULATORY"/>
    <property type="match status" value="1"/>
</dbReference>
<dbReference type="EMBL" id="JAQIBD010000003">
    <property type="protein sequence ID" value="MDM5272304.1"/>
    <property type="molecule type" value="Genomic_DNA"/>
</dbReference>
<keyword evidence="3" id="KW-0805">Transcription regulation</keyword>
<name>A0ABT7R0K0_9BACT</name>
<feature type="domain" description="OmpR/PhoB-type" evidence="9">
    <location>
        <begin position="126"/>
        <end position="220"/>
    </location>
</feature>
<dbReference type="InterPro" id="IPR036388">
    <property type="entry name" value="WH-like_DNA-bd_sf"/>
</dbReference>
<feature type="domain" description="Response regulatory" evidence="8">
    <location>
        <begin position="2"/>
        <end position="117"/>
    </location>
</feature>
<keyword evidence="1 6" id="KW-0597">Phosphoprotein</keyword>
<dbReference type="InterPro" id="IPR001789">
    <property type="entry name" value="Sig_transdc_resp-reg_receiver"/>
</dbReference>
<dbReference type="SUPFAM" id="SSF46894">
    <property type="entry name" value="C-terminal effector domain of the bipartite response regulators"/>
    <property type="match status" value="1"/>
</dbReference>
<comment type="caution">
    <text evidence="10">The sequence shown here is derived from an EMBL/GenBank/DDBJ whole genome shotgun (WGS) entry which is preliminary data.</text>
</comment>
<evidence type="ECO:0000256" key="7">
    <source>
        <dbReference type="PROSITE-ProRule" id="PRU01091"/>
    </source>
</evidence>
<evidence type="ECO:0000259" key="8">
    <source>
        <dbReference type="PROSITE" id="PS50110"/>
    </source>
</evidence>
<dbReference type="InterPro" id="IPR001867">
    <property type="entry name" value="OmpR/PhoB-type_DNA-bd"/>
</dbReference>
<proteinExistence type="predicted"/>
<evidence type="ECO:0000313" key="10">
    <source>
        <dbReference type="EMBL" id="MDM5272304.1"/>
    </source>
</evidence>
<dbReference type="Proteomes" id="UP001169069">
    <property type="component" value="Unassembled WGS sequence"/>
</dbReference>
<dbReference type="Pfam" id="PF00072">
    <property type="entry name" value="Response_reg"/>
    <property type="match status" value="1"/>
</dbReference>
<keyword evidence="11" id="KW-1185">Reference proteome</keyword>
<dbReference type="PANTHER" id="PTHR48111:SF1">
    <property type="entry name" value="TWO-COMPONENT RESPONSE REGULATOR ORR33"/>
    <property type="match status" value="1"/>
</dbReference>
<dbReference type="SUPFAM" id="SSF52172">
    <property type="entry name" value="CheY-like"/>
    <property type="match status" value="1"/>
</dbReference>
<feature type="modified residue" description="4-aspartylphosphate" evidence="6">
    <location>
        <position position="52"/>
    </location>
</feature>
<dbReference type="RefSeq" id="WP_289414098.1">
    <property type="nucleotide sequence ID" value="NZ_JAQIBD010000003.1"/>
</dbReference>
<keyword evidence="5" id="KW-0804">Transcription</keyword>
<keyword evidence="4 7" id="KW-0238">DNA-binding</keyword>
<accession>A0ABT7R0K0</accession>
<dbReference type="Gene3D" id="3.40.50.2300">
    <property type="match status" value="1"/>
</dbReference>
<dbReference type="Pfam" id="PF00486">
    <property type="entry name" value="Trans_reg_C"/>
    <property type="match status" value="1"/>
</dbReference>
<keyword evidence="2" id="KW-0902">Two-component regulatory system</keyword>
<dbReference type="PROSITE" id="PS51755">
    <property type="entry name" value="OMPR_PHOB"/>
    <property type="match status" value="1"/>
</dbReference>
<reference evidence="10" key="1">
    <citation type="submission" date="2023-01" db="EMBL/GenBank/DDBJ databases">
        <title>Sulfurovum sp. zt1-1 genome assembly.</title>
        <authorList>
            <person name="Wang J."/>
        </authorList>
    </citation>
    <scope>NUCLEOTIDE SEQUENCE</scope>
    <source>
        <strain evidence="10">Zt1-1</strain>
    </source>
</reference>
<dbReference type="CDD" id="cd00383">
    <property type="entry name" value="trans_reg_C"/>
    <property type="match status" value="1"/>
</dbReference>
<dbReference type="InterPro" id="IPR011006">
    <property type="entry name" value="CheY-like_superfamily"/>
</dbReference>
<feature type="DNA-binding region" description="OmpR/PhoB-type" evidence="7">
    <location>
        <begin position="126"/>
        <end position="220"/>
    </location>
</feature>
<dbReference type="SMART" id="SM00862">
    <property type="entry name" value="Trans_reg_C"/>
    <property type="match status" value="1"/>
</dbReference>
<organism evidence="10 11">
    <name type="scientific">Sulfurovum zhangzhouensis</name>
    <dbReference type="NCBI Taxonomy" id="3019067"/>
    <lineage>
        <taxon>Bacteria</taxon>
        <taxon>Pseudomonadati</taxon>
        <taxon>Campylobacterota</taxon>
        <taxon>Epsilonproteobacteria</taxon>
        <taxon>Campylobacterales</taxon>
        <taxon>Sulfurovaceae</taxon>
        <taxon>Sulfurovum</taxon>
    </lineage>
</organism>
<dbReference type="SMART" id="SM00448">
    <property type="entry name" value="REC"/>
    <property type="match status" value="1"/>
</dbReference>
<gene>
    <name evidence="10" type="ORF">PGH07_08930</name>
</gene>
<dbReference type="PANTHER" id="PTHR48111">
    <property type="entry name" value="REGULATOR OF RPOS"/>
    <property type="match status" value="1"/>
</dbReference>
<evidence type="ECO:0000256" key="6">
    <source>
        <dbReference type="PROSITE-ProRule" id="PRU00169"/>
    </source>
</evidence>
<evidence type="ECO:0000256" key="2">
    <source>
        <dbReference type="ARBA" id="ARBA00023012"/>
    </source>
</evidence>
<protein>
    <submittedName>
        <fullName evidence="10">Response regulator</fullName>
    </submittedName>
</protein>
<dbReference type="InterPro" id="IPR039420">
    <property type="entry name" value="WalR-like"/>
</dbReference>
<dbReference type="Gene3D" id="1.10.10.10">
    <property type="entry name" value="Winged helix-like DNA-binding domain superfamily/Winged helix DNA-binding domain"/>
    <property type="match status" value="1"/>
</dbReference>